<dbReference type="Gramene" id="rna-AYBTSS11_LOCUS5460">
    <property type="protein sequence ID" value="CAJ1931803.1"/>
    <property type="gene ID" value="gene-AYBTSS11_LOCUS5460"/>
</dbReference>
<reference evidence="2" key="1">
    <citation type="submission" date="2023-10" db="EMBL/GenBank/DDBJ databases">
        <authorList>
            <person name="Domelevo Entfellner J.-B."/>
        </authorList>
    </citation>
    <scope>NUCLEOTIDE SEQUENCE</scope>
</reference>
<sequence>MDRYNVTGRMANKGTEDSIRVPRGEDNEGKNEKRLSEEKLLEEDRRVEGGGRKCEGRSIQKISQKLRGEKIENNGV</sequence>
<gene>
    <name evidence="2" type="ORF">AYBTSS11_LOCUS5460</name>
</gene>
<dbReference type="Proteomes" id="UP001189624">
    <property type="component" value="Chromosome 2"/>
</dbReference>
<keyword evidence="3" id="KW-1185">Reference proteome</keyword>
<organism evidence="2 3">
    <name type="scientific">Sphenostylis stenocarpa</name>
    <dbReference type="NCBI Taxonomy" id="92480"/>
    <lineage>
        <taxon>Eukaryota</taxon>
        <taxon>Viridiplantae</taxon>
        <taxon>Streptophyta</taxon>
        <taxon>Embryophyta</taxon>
        <taxon>Tracheophyta</taxon>
        <taxon>Spermatophyta</taxon>
        <taxon>Magnoliopsida</taxon>
        <taxon>eudicotyledons</taxon>
        <taxon>Gunneridae</taxon>
        <taxon>Pentapetalae</taxon>
        <taxon>rosids</taxon>
        <taxon>fabids</taxon>
        <taxon>Fabales</taxon>
        <taxon>Fabaceae</taxon>
        <taxon>Papilionoideae</taxon>
        <taxon>50 kb inversion clade</taxon>
        <taxon>NPAAA clade</taxon>
        <taxon>indigoferoid/millettioid clade</taxon>
        <taxon>Phaseoleae</taxon>
        <taxon>Sphenostylis</taxon>
    </lineage>
</organism>
<accession>A0AA86VCJ2</accession>
<proteinExistence type="predicted"/>
<evidence type="ECO:0000313" key="3">
    <source>
        <dbReference type="Proteomes" id="UP001189624"/>
    </source>
</evidence>
<dbReference type="EMBL" id="OY731399">
    <property type="protein sequence ID" value="CAJ1931803.1"/>
    <property type="molecule type" value="Genomic_DNA"/>
</dbReference>
<name>A0AA86VCJ2_9FABA</name>
<dbReference type="AlphaFoldDB" id="A0AA86VCJ2"/>
<evidence type="ECO:0000313" key="2">
    <source>
        <dbReference type="EMBL" id="CAJ1931803.1"/>
    </source>
</evidence>
<feature type="compositionally biased region" description="Basic and acidic residues" evidence="1">
    <location>
        <begin position="14"/>
        <end position="52"/>
    </location>
</feature>
<protein>
    <submittedName>
        <fullName evidence="2">Uncharacterized protein</fullName>
    </submittedName>
</protein>
<feature type="region of interest" description="Disordered" evidence="1">
    <location>
        <begin position="1"/>
        <end position="52"/>
    </location>
</feature>
<evidence type="ECO:0000256" key="1">
    <source>
        <dbReference type="SAM" id="MobiDB-lite"/>
    </source>
</evidence>